<dbReference type="AlphaFoldDB" id="A0A177MS38"/>
<evidence type="ECO:0000313" key="9">
    <source>
        <dbReference type="Proteomes" id="UP000078090"/>
    </source>
</evidence>
<dbReference type="InterPro" id="IPR009057">
    <property type="entry name" value="Homeodomain-like_sf"/>
</dbReference>
<evidence type="ECO:0000313" key="7">
    <source>
        <dbReference type="EMBL" id="OAI08305.1"/>
    </source>
</evidence>
<dbReference type="InterPro" id="IPR001647">
    <property type="entry name" value="HTH_TetR"/>
</dbReference>
<organism evidence="7 9">
    <name type="scientific">Methylomonas methanica</name>
    <dbReference type="NCBI Taxonomy" id="421"/>
    <lineage>
        <taxon>Bacteria</taxon>
        <taxon>Pseudomonadati</taxon>
        <taxon>Pseudomonadota</taxon>
        <taxon>Gammaproteobacteria</taxon>
        <taxon>Methylococcales</taxon>
        <taxon>Methylococcaceae</taxon>
        <taxon>Methylomonas</taxon>
    </lineage>
</organism>
<dbReference type="InterPro" id="IPR011075">
    <property type="entry name" value="TetR_C"/>
</dbReference>
<protein>
    <recommendedName>
        <fullName evidence="5">HTH tetR-type domain-containing protein</fullName>
    </recommendedName>
</protein>
<keyword evidence="3" id="KW-0804">Transcription</keyword>
<evidence type="ECO:0000259" key="5">
    <source>
        <dbReference type="PROSITE" id="PS50977"/>
    </source>
</evidence>
<feature type="DNA-binding region" description="H-T-H motif" evidence="4">
    <location>
        <begin position="29"/>
        <end position="48"/>
    </location>
</feature>
<dbReference type="PANTHER" id="PTHR47506:SF1">
    <property type="entry name" value="HTH-TYPE TRANSCRIPTIONAL REGULATOR YJDC"/>
    <property type="match status" value="1"/>
</dbReference>
<dbReference type="InterPro" id="IPR036271">
    <property type="entry name" value="Tet_transcr_reg_TetR-rel_C_sf"/>
</dbReference>
<sequence>MARYQEFDTQEALTRAMYVFWDKGYKGASLSDLLNNMGIGKGSFYATFGSKHELFLDALKLYRSKRAMVREIADITASLPAKNAIERILVRVMDRAIEDKRCCMFGKTALEFWQTDAKISEEVEGGIKQVEDAFRQVIIRGQKDMEIAADKDSDSLAYFFTGIFYGLQVMGSANPDRKTLEKVISNALILLD</sequence>
<dbReference type="PANTHER" id="PTHR47506">
    <property type="entry name" value="TRANSCRIPTIONAL REGULATORY PROTEIN"/>
    <property type="match status" value="1"/>
</dbReference>
<evidence type="ECO:0000313" key="6">
    <source>
        <dbReference type="EMBL" id="OAI07210.1"/>
    </source>
</evidence>
<comment type="caution">
    <text evidence="7">The sequence shown here is derived from an EMBL/GenBank/DDBJ whole genome shotgun (WGS) entry which is preliminary data.</text>
</comment>
<name>A0A177MS38_METMH</name>
<dbReference type="SUPFAM" id="SSF48498">
    <property type="entry name" value="Tetracyclin repressor-like, C-terminal domain"/>
    <property type="match status" value="1"/>
</dbReference>
<evidence type="ECO:0000256" key="3">
    <source>
        <dbReference type="ARBA" id="ARBA00023163"/>
    </source>
</evidence>
<evidence type="ECO:0000256" key="2">
    <source>
        <dbReference type="ARBA" id="ARBA00023125"/>
    </source>
</evidence>
<accession>A0A177MS38</accession>
<proteinExistence type="predicted"/>
<dbReference type="Proteomes" id="UP000078090">
    <property type="component" value="Unassembled WGS sequence"/>
</dbReference>
<dbReference type="GO" id="GO:0003677">
    <property type="term" value="F:DNA binding"/>
    <property type="evidence" value="ECO:0007669"/>
    <property type="project" value="UniProtKB-UniRule"/>
</dbReference>
<keyword evidence="1" id="KW-0805">Transcription regulation</keyword>
<dbReference type="Gene3D" id="1.10.357.10">
    <property type="entry name" value="Tetracycline Repressor, domain 2"/>
    <property type="match status" value="1"/>
</dbReference>
<dbReference type="Proteomes" id="UP000077763">
    <property type="component" value="Unassembled WGS sequence"/>
</dbReference>
<evidence type="ECO:0000313" key="8">
    <source>
        <dbReference type="Proteomes" id="UP000077763"/>
    </source>
</evidence>
<gene>
    <name evidence="7" type="ORF">A1332_07390</name>
    <name evidence="6" type="ORF">A1353_07590</name>
</gene>
<dbReference type="SUPFAM" id="SSF46689">
    <property type="entry name" value="Homeodomain-like"/>
    <property type="match status" value="1"/>
</dbReference>
<dbReference type="OrthoDB" id="270177at2"/>
<dbReference type="Gene3D" id="1.10.10.60">
    <property type="entry name" value="Homeodomain-like"/>
    <property type="match status" value="1"/>
</dbReference>
<dbReference type="Pfam" id="PF16925">
    <property type="entry name" value="TetR_C_13"/>
    <property type="match status" value="1"/>
</dbReference>
<feature type="domain" description="HTH tetR-type" evidence="5">
    <location>
        <begin position="6"/>
        <end position="66"/>
    </location>
</feature>
<dbReference type="EMBL" id="LUUH01000029">
    <property type="protein sequence ID" value="OAI07210.1"/>
    <property type="molecule type" value="Genomic_DNA"/>
</dbReference>
<dbReference type="EMBL" id="LUUG01000045">
    <property type="protein sequence ID" value="OAI08305.1"/>
    <property type="molecule type" value="Genomic_DNA"/>
</dbReference>
<reference evidence="8 9" key="1">
    <citation type="submission" date="2016-03" db="EMBL/GenBank/DDBJ databases">
        <authorList>
            <person name="Ploux O."/>
        </authorList>
    </citation>
    <scope>NUCLEOTIDE SEQUENCE [LARGE SCALE GENOMIC DNA]</scope>
    <source>
        <strain evidence="7 9">R-45363</strain>
        <strain evidence="6 8">R-45371</strain>
    </source>
</reference>
<dbReference type="RefSeq" id="WP_064007083.1">
    <property type="nucleotide sequence ID" value="NZ_LUUG01000045.1"/>
</dbReference>
<keyword evidence="2 4" id="KW-0238">DNA-binding</keyword>
<dbReference type="Pfam" id="PF00440">
    <property type="entry name" value="TetR_N"/>
    <property type="match status" value="1"/>
</dbReference>
<dbReference type="PROSITE" id="PS50977">
    <property type="entry name" value="HTH_TETR_2"/>
    <property type="match status" value="1"/>
</dbReference>
<evidence type="ECO:0000256" key="1">
    <source>
        <dbReference type="ARBA" id="ARBA00023015"/>
    </source>
</evidence>
<evidence type="ECO:0000256" key="4">
    <source>
        <dbReference type="PROSITE-ProRule" id="PRU00335"/>
    </source>
</evidence>